<dbReference type="InterPro" id="IPR052554">
    <property type="entry name" value="2-oxoglutarate_synth_KorC"/>
</dbReference>
<dbReference type="PANTHER" id="PTHR42730">
    <property type="entry name" value="2-OXOGLUTARATE SYNTHASE SUBUNIT KORC"/>
    <property type="match status" value="1"/>
</dbReference>
<dbReference type="PANTHER" id="PTHR42730:SF1">
    <property type="entry name" value="2-OXOGLUTARATE SYNTHASE SUBUNIT KORC"/>
    <property type="match status" value="1"/>
</dbReference>
<dbReference type="PROSITE" id="PS51257">
    <property type="entry name" value="PROKAR_LIPOPROTEIN"/>
    <property type="match status" value="1"/>
</dbReference>
<evidence type="ECO:0000256" key="1">
    <source>
        <dbReference type="ARBA" id="ARBA00023002"/>
    </source>
</evidence>
<organism evidence="3">
    <name type="scientific">bioreactor metagenome</name>
    <dbReference type="NCBI Taxonomy" id="1076179"/>
    <lineage>
        <taxon>unclassified sequences</taxon>
        <taxon>metagenomes</taxon>
        <taxon>ecological metagenomes</taxon>
    </lineage>
</organism>
<sequence>MKYKWQLILSGVGGQGLIACGGLIAEAAILYESKYATLSSSYGVETRGTFTKSDVIISNKEIYYPEVMKEDIVLSLAQVAYDRYVSKVDSDACLVYDNSLIAEPKESKAKQYGFPFTDLARELGNTTVANVIALGTIIKLTGILTEESLLNAIEDAYKEKPKVMELNIKAFKKGVEIAQ</sequence>
<dbReference type="Pfam" id="PF01558">
    <property type="entry name" value="POR"/>
    <property type="match status" value="1"/>
</dbReference>
<dbReference type="Gene3D" id="3.40.920.10">
    <property type="entry name" value="Pyruvate-ferredoxin oxidoreductase, PFOR, domain III"/>
    <property type="match status" value="1"/>
</dbReference>
<feature type="domain" description="Pyruvate/ketoisovalerate oxidoreductase catalytic" evidence="2">
    <location>
        <begin position="13"/>
        <end position="176"/>
    </location>
</feature>
<name>A0A645DJW7_9ZZZZ</name>
<keyword evidence="1" id="KW-0560">Oxidoreductase</keyword>
<reference evidence="3" key="1">
    <citation type="submission" date="2019-08" db="EMBL/GenBank/DDBJ databases">
        <authorList>
            <person name="Kucharzyk K."/>
            <person name="Murdoch R.W."/>
            <person name="Higgins S."/>
            <person name="Loffler F."/>
        </authorList>
    </citation>
    <scope>NUCLEOTIDE SEQUENCE</scope>
</reference>
<dbReference type="EMBL" id="VSSQ01036971">
    <property type="protein sequence ID" value="MPM89565.1"/>
    <property type="molecule type" value="Genomic_DNA"/>
</dbReference>
<dbReference type="GO" id="GO:0016903">
    <property type="term" value="F:oxidoreductase activity, acting on the aldehyde or oxo group of donors"/>
    <property type="evidence" value="ECO:0007669"/>
    <property type="project" value="InterPro"/>
</dbReference>
<accession>A0A645DJW7</accession>
<dbReference type="InterPro" id="IPR019752">
    <property type="entry name" value="Pyrv/ketoisovalerate_OxRed_cat"/>
</dbReference>
<evidence type="ECO:0000313" key="3">
    <source>
        <dbReference type="EMBL" id="MPM89565.1"/>
    </source>
</evidence>
<protein>
    <recommendedName>
        <fullName evidence="2">Pyruvate/ketoisovalerate oxidoreductase catalytic domain-containing protein</fullName>
    </recommendedName>
</protein>
<comment type="caution">
    <text evidence="3">The sequence shown here is derived from an EMBL/GenBank/DDBJ whole genome shotgun (WGS) entry which is preliminary data.</text>
</comment>
<dbReference type="InterPro" id="IPR002869">
    <property type="entry name" value="Pyrv_flavodox_OxRed_cen"/>
</dbReference>
<dbReference type="SUPFAM" id="SSF53323">
    <property type="entry name" value="Pyruvate-ferredoxin oxidoreductase, PFOR, domain III"/>
    <property type="match status" value="1"/>
</dbReference>
<gene>
    <name evidence="3" type="ORF">SDC9_136675</name>
</gene>
<dbReference type="AlphaFoldDB" id="A0A645DJW7"/>
<proteinExistence type="predicted"/>
<evidence type="ECO:0000259" key="2">
    <source>
        <dbReference type="Pfam" id="PF01558"/>
    </source>
</evidence>